<name>A0ABP6RB89_9MICC</name>
<dbReference type="InterPro" id="IPR017850">
    <property type="entry name" value="Alkaline_phosphatase_core_sf"/>
</dbReference>
<dbReference type="SUPFAM" id="SSF53649">
    <property type="entry name" value="Alkaline phosphatase-like"/>
    <property type="match status" value="1"/>
</dbReference>
<proteinExistence type="predicted"/>
<dbReference type="Gene3D" id="3.40.720.10">
    <property type="entry name" value="Alkaline Phosphatase, subunit A"/>
    <property type="match status" value="1"/>
</dbReference>
<keyword evidence="2" id="KW-1185">Reference proteome</keyword>
<dbReference type="PANTHER" id="PTHR10151">
    <property type="entry name" value="ECTONUCLEOTIDE PYROPHOSPHATASE/PHOSPHODIESTERASE"/>
    <property type="match status" value="1"/>
</dbReference>
<evidence type="ECO:0000313" key="2">
    <source>
        <dbReference type="Proteomes" id="UP001501736"/>
    </source>
</evidence>
<comment type="caution">
    <text evidence="1">The sequence shown here is derived from an EMBL/GenBank/DDBJ whole genome shotgun (WGS) entry which is preliminary data.</text>
</comment>
<dbReference type="PANTHER" id="PTHR10151:SF120">
    <property type="entry name" value="BIS(5'-ADENOSYL)-TRIPHOSPHATASE"/>
    <property type="match status" value="1"/>
</dbReference>
<dbReference type="Pfam" id="PF01663">
    <property type="entry name" value="Phosphodiest"/>
    <property type="match status" value="1"/>
</dbReference>
<reference evidence="2" key="1">
    <citation type="journal article" date="2019" name="Int. J. Syst. Evol. Microbiol.">
        <title>The Global Catalogue of Microorganisms (GCM) 10K type strain sequencing project: providing services to taxonomists for standard genome sequencing and annotation.</title>
        <authorList>
            <consortium name="The Broad Institute Genomics Platform"/>
            <consortium name="The Broad Institute Genome Sequencing Center for Infectious Disease"/>
            <person name="Wu L."/>
            <person name="Ma J."/>
        </authorList>
    </citation>
    <scope>NUCLEOTIDE SEQUENCE [LARGE SCALE GENOMIC DNA]</scope>
    <source>
        <strain evidence="2">JCM 11483</strain>
    </source>
</reference>
<organism evidence="1 2">
    <name type="scientific">Nesterenkonia halobia</name>
    <dbReference type="NCBI Taxonomy" id="37922"/>
    <lineage>
        <taxon>Bacteria</taxon>
        <taxon>Bacillati</taxon>
        <taxon>Actinomycetota</taxon>
        <taxon>Actinomycetes</taxon>
        <taxon>Micrococcales</taxon>
        <taxon>Micrococcaceae</taxon>
        <taxon>Nesterenkonia</taxon>
    </lineage>
</organism>
<dbReference type="EMBL" id="BAAAYG010000004">
    <property type="protein sequence ID" value="GAA3283417.1"/>
    <property type="molecule type" value="Genomic_DNA"/>
</dbReference>
<dbReference type="InterPro" id="IPR002591">
    <property type="entry name" value="Phosphodiest/P_Trfase"/>
</dbReference>
<dbReference type="Proteomes" id="UP001501736">
    <property type="component" value="Unassembled WGS sequence"/>
</dbReference>
<gene>
    <name evidence="1" type="ORF">GCM10020260_12170</name>
</gene>
<sequence length="419" mass="44827">MPAEPSGDAAGDPALPAAPDYDGAHLRHVMTSAAASLGLAGFDDRIGLPQAAVSVVLLVDGLGDEQLARHTGHARFLASRWRRGSAARTLDSTAPATTAAGIASLATGRTPGEHGLVGYDVYSPELDRVVNMLGGWDPEVDPRTWQPHPSVLRRAEEAGASVLTVSRPRFADSRLTEAVLEGGRFRGANRLEARFTAALEEIREHLHPAGGVRRGPPQPMLMYLYVDELDKAGHQHGVDSAEWIAALESLDAEAERLVAALDREVGDQVSVLLTADHGMIDVAAEDRLDLAEHPELLDGVVSTAGEPRLLQLRVATGDDSEAVRAERRTEVADRWRRELGDRAWVLEREEAIDAGWFGDVSAAVRERLGDVVVALRDSTALFDTGRIGTGPLDMVGQHGSLTREERAVPLVLLSAGSLG</sequence>
<evidence type="ECO:0000313" key="1">
    <source>
        <dbReference type="EMBL" id="GAA3283417.1"/>
    </source>
</evidence>
<dbReference type="RefSeq" id="WP_344719279.1">
    <property type="nucleotide sequence ID" value="NZ_BAAAYG010000004.1"/>
</dbReference>
<accession>A0ABP6RB89</accession>
<protein>
    <submittedName>
        <fullName evidence="1">Alkaline phosphatase family protein</fullName>
    </submittedName>
</protein>